<feature type="active site" evidence="5">
    <location>
        <position position="208"/>
    </location>
</feature>
<feature type="binding site" evidence="5">
    <location>
        <position position="257"/>
    </location>
    <ligand>
        <name>NAD(+)</name>
        <dbReference type="ChEBI" id="CHEBI:57540"/>
    </ligand>
</feature>
<feature type="binding site" evidence="5">
    <location>
        <position position="45"/>
    </location>
    <ligand>
        <name>substrate</name>
    </ligand>
</feature>
<dbReference type="PANTHER" id="PTHR10996:SF178">
    <property type="entry name" value="2-HYDROXYACID DEHYDROGENASE YGL185C-RELATED"/>
    <property type="match status" value="1"/>
</dbReference>
<dbReference type="SUPFAM" id="SSF51735">
    <property type="entry name" value="NAD(P)-binding Rossmann-fold domains"/>
    <property type="match status" value="1"/>
</dbReference>
<dbReference type="UniPathway" id="UPA00244">
    <property type="reaction ID" value="UER00310"/>
</dbReference>
<accession>A0A6L9MYM2</accession>
<evidence type="ECO:0000256" key="5">
    <source>
        <dbReference type="HAMAP-Rule" id="MF_01825"/>
    </source>
</evidence>
<dbReference type="GO" id="GO:0030267">
    <property type="term" value="F:glyoxylate reductase (NADPH) activity"/>
    <property type="evidence" value="ECO:0007669"/>
    <property type="project" value="TreeGrafter"/>
</dbReference>
<dbReference type="Pfam" id="PF02826">
    <property type="entry name" value="2-Hacid_dh_C"/>
    <property type="match status" value="1"/>
</dbReference>
<dbReference type="InterPro" id="IPR036291">
    <property type="entry name" value="NAD(P)-bd_dom_sf"/>
</dbReference>
<dbReference type="InterPro" id="IPR038251">
    <property type="entry name" value="PdxB_dimer_sf"/>
</dbReference>
<gene>
    <name evidence="5" type="primary">pdxB</name>
    <name evidence="8" type="ORF">GTW09_16485</name>
</gene>
<evidence type="ECO:0000259" key="7">
    <source>
        <dbReference type="Pfam" id="PF02826"/>
    </source>
</evidence>
<dbReference type="PANTHER" id="PTHR10996">
    <property type="entry name" value="2-HYDROXYACID DEHYDROGENASE-RELATED"/>
    <property type="match status" value="1"/>
</dbReference>
<feature type="active site" evidence="5">
    <location>
        <position position="237"/>
    </location>
</feature>
<dbReference type="Gene3D" id="3.30.1370.170">
    <property type="match status" value="1"/>
</dbReference>
<dbReference type="RefSeq" id="WP_163112742.1">
    <property type="nucleotide sequence ID" value="NZ_JAAAWP010000014.1"/>
</dbReference>
<keyword evidence="9" id="KW-1185">Reference proteome</keyword>
<feature type="binding site" evidence="5">
    <location>
        <position position="232"/>
    </location>
    <ligand>
        <name>NAD(+)</name>
        <dbReference type="ChEBI" id="CHEBI:57540"/>
    </ligand>
</feature>
<feature type="binding site" evidence="5">
    <location>
        <position position="67"/>
    </location>
    <ligand>
        <name>substrate</name>
    </ligand>
</feature>
<dbReference type="CDD" id="cd12158">
    <property type="entry name" value="ErythrP_dh"/>
    <property type="match status" value="1"/>
</dbReference>
<feature type="domain" description="D-isomer specific 2-hydroxyacid dehydrogenase NAD-binding" evidence="7">
    <location>
        <begin position="108"/>
        <end position="256"/>
    </location>
</feature>
<evidence type="ECO:0000259" key="6">
    <source>
        <dbReference type="Pfam" id="PF00389"/>
    </source>
</evidence>
<keyword evidence="3 5" id="KW-0520">NAD</keyword>
<dbReference type="InterPro" id="IPR006139">
    <property type="entry name" value="D-isomer_2_OHA_DH_cat_dom"/>
</dbReference>
<dbReference type="GO" id="GO:0008615">
    <property type="term" value="P:pyridoxine biosynthetic process"/>
    <property type="evidence" value="ECO:0007669"/>
    <property type="project" value="UniProtKB-UniRule"/>
</dbReference>
<dbReference type="InterPro" id="IPR020921">
    <property type="entry name" value="Erythronate-4-P_DHase"/>
</dbReference>
<keyword evidence="4 5" id="KW-0664">Pyridoxine biosynthesis</keyword>
<reference evidence="8 9" key="1">
    <citation type="submission" date="2020-01" db="EMBL/GenBank/DDBJ databases">
        <title>Genomes of bacteria type strains.</title>
        <authorList>
            <person name="Chen J."/>
            <person name="Zhu S."/>
            <person name="Yang J."/>
        </authorList>
    </citation>
    <scope>NUCLEOTIDE SEQUENCE [LARGE SCALE GENOMIC DNA]</scope>
    <source>
        <strain evidence="8 9">LMG 22958</strain>
    </source>
</reference>
<dbReference type="Pfam" id="PF00389">
    <property type="entry name" value="2-Hacid_dh"/>
    <property type="match status" value="1"/>
</dbReference>
<dbReference type="HAMAP" id="MF_01825">
    <property type="entry name" value="PdxB"/>
    <property type="match status" value="1"/>
</dbReference>
<evidence type="ECO:0000313" key="9">
    <source>
        <dbReference type="Proteomes" id="UP000478837"/>
    </source>
</evidence>
<dbReference type="AlphaFoldDB" id="A0A6L9MYM2"/>
<dbReference type="EC" id="1.1.1.290" evidence="5"/>
<dbReference type="EMBL" id="JAAAWP010000014">
    <property type="protein sequence ID" value="NDW23115.1"/>
    <property type="molecule type" value="Genomic_DNA"/>
</dbReference>
<comment type="catalytic activity">
    <reaction evidence="5">
        <text>4-phospho-D-erythronate + NAD(+) = (R)-3-hydroxy-2-oxo-4-phosphooxybutanoate + NADH + H(+)</text>
        <dbReference type="Rhea" id="RHEA:18829"/>
        <dbReference type="ChEBI" id="CHEBI:15378"/>
        <dbReference type="ChEBI" id="CHEBI:57540"/>
        <dbReference type="ChEBI" id="CHEBI:57945"/>
        <dbReference type="ChEBI" id="CHEBI:58538"/>
        <dbReference type="ChEBI" id="CHEBI:58766"/>
        <dbReference type="EC" id="1.1.1.290"/>
    </reaction>
</comment>
<name>A0A6L9MYM2_9ALTE</name>
<sequence>MKILLEDTIPFGQHYLDDVGEVRTYAWQNITPNDLIDIDILALRSTTKVTSELLTNANKLQFVTTATAGTNHLDKGFLDSSAIAHSSAAGCNAVAVAEYVLSVLLHAHKTKKLDLYHSTVGIVGAGNVGTALTRLLDALSVNYMLCDPLKKEAGDKRSFVEMNDIAQCDIITLHVPFVSEGPYPTENLIDEGFLDKLGAHQLLINACRGEVINEAALLARFNKPSPPVLVLDVFDNEPNINTALFDHCWFVTPHIAGHSVEGKVRGTQMIYEQICERAGLPATKKLSDFLDSVPPLAAALQHPTATRLSVEDLINVFHRVYNVAVDDNEMRTAIADNDGVHSGDAGLNVGAHFASLRKNYRVKDQERRECSAHTLLLPANTSKEIQKTFKDLGFSAQLIQAG</sequence>
<comment type="caution">
    <text evidence="5">Lacks conserved residue(s) required for the propagation of feature annotation.</text>
</comment>
<comment type="function">
    <text evidence="5">Catalyzes the oxidation of erythronate-4-phosphate to 3-hydroxy-2-oxo-4-phosphonooxybutanoate.</text>
</comment>
<dbReference type="Gene3D" id="3.40.50.720">
    <property type="entry name" value="NAD(P)-binding Rossmann-like Domain"/>
    <property type="match status" value="2"/>
</dbReference>
<comment type="similarity">
    <text evidence="5">Belongs to the D-isomer specific 2-hydroxyacid dehydrogenase family. PdxB subfamily.</text>
</comment>
<evidence type="ECO:0000313" key="8">
    <source>
        <dbReference type="EMBL" id="NDW23115.1"/>
    </source>
</evidence>
<dbReference type="GO" id="GO:0016618">
    <property type="term" value="F:hydroxypyruvate reductase [NAD(P)H] activity"/>
    <property type="evidence" value="ECO:0007669"/>
    <property type="project" value="TreeGrafter"/>
</dbReference>
<evidence type="ECO:0000256" key="1">
    <source>
        <dbReference type="ARBA" id="ARBA00022490"/>
    </source>
</evidence>
<protein>
    <recommendedName>
        <fullName evidence="5">Erythronate-4-phosphate dehydrogenase</fullName>
        <ecNumber evidence="5">1.1.1.290</ecNumber>
    </recommendedName>
</protein>
<feature type="binding site" evidence="5">
    <location>
        <position position="147"/>
    </location>
    <ligand>
        <name>NAD(+)</name>
        <dbReference type="ChEBI" id="CHEBI:57540"/>
    </ligand>
</feature>
<keyword evidence="2 5" id="KW-0560">Oxidoreductase</keyword>
<evidence type="ECO:0000256" key="4">
    <source>
        <dbReference type="ARBA" id="ARBA00023096"/>
    </source>
</evidence>
<dbReference type="InterPro" id="IPR006140">
    <property type="entry name" value="D-isomer_DH_NAD-bd"/>
</dbReference>
<dbReference type="GO" id="GO:0005829">
    <property type="term" value="C:cytosol"/>
    <property type="evidence" value="ECO:0007669"/>
    <property type="project" value="TreeGrafter"/>
</dbReference>
<dbReference type="SUPFAM" id="SSF52283">
    <property type="entry name" value="Formate/glycerate dehydrogenase catalytic domain-like"/>
    <property type="match status" value="1"/>
</dbReference>
<evidence type="ECO:0000256" key="3">
    <source>
        <dbReference type="ARBA" id="ARBA00023027"/>
    </source>
</evidence>
<dbReference type="GO" id="GO:0051287">
    <property type="term" value="F:NAD binding"/>
    <property type="evidence" value="ECO:0007669"/>
    <property type="project" value="InterPro"/>
</dbReference>
<dbReference type="InterPro" id="IPR050223">
    <property type="entry name" value="D-isomer_2-hydroxyacid_DH"/>
</dbReference>
<feature type="active site" description="Proton donor" evidence="5">
    <location>
        <position position="254"/>
    </location>
</feature>
<keyword evidence="1 5" id="KW-0963">Cytoplasm</keyword>
<proteinExistence type="inferred from homology"/>
<comment type="caution">
    <text evidence="8">The sequence shown here is derived from an EMBL/GenBank/DDBJ whole genome shotgun (WGS) entry which is preliminary data.</text>
</comment>
<evidence type="ECO:0000256" key="2">
    <source>
        <dbReference type="ARBA" id="ARBA00023002"/>
    </source>
</evidence>
<dbReference type="Proteomes" id="UP000478837">
    <property type="component" value="Unassembled WGS sequence"/>
</dbReference>
<organism evidence="8 9">
    <name type="scientific">Alteromonas hispanica</name>
    <dbReference type="NCBI Taxonomy" id="315421"/>
    <lineage>
        <taxon>Bacteria</taxon>
        <taxon>Pseudomonadati</taxon>
        <taxon>Pseudomonadota</taxon>
        <taxon>Gammaproteobacteria</taxon>
        <taxon>Alteromonadales</taxon>
        <taxon>Alteromonadaceae</taxon>
        <taxon>Alteromonas/Salinimonas group</taxon>
        <taxon>Alteromonas</taxon>
    </lineage>
</organism>
<comment type="subcellular location">
    <subcellularLocation>
        <location evidence="5">Cytoplasm</location>
    </subcellularLocation>
</comment>
<dbReference type="GO" id="GO:0033711">
    <property type="term" value="F:4-phosphoerythronate dehydrogenase activity"/>
    <property type="evidence" value="ECO:0007669"/>
    <property type="project" value="UniProtKB-EC"/>
</dbReference>
<comment type="pathway">
    <text evidence="5">Cofactor biosynthesis; pyridoxine 5'-phosphate biosynthesis; pyridoxine 5'-phosphate from D-erythrose 4-phosphate: step 2/5.</text>
</comment>
<feature type="domain" description="D-isomer specific 2-hydroxyacid dehydrogenase catalytic" evidence="6">
    <location>
        <begin position="13"/>
        <end position="276"/>
    </location>
</feature>
<comment type="subunit">
    <text evidence="5">Homodimer.</text>
</comment>